<keyword evidence="2" id="KW-1185">Reference proteome</keyword>
<name>A0A1A9ZWM0_GLOPL</name>
<evidence type="ECO:0000313" key="1">
    <source>
        <dbReference type="EnsemblMetazoa" id="GPAI027348-PA"/>
    </source>
</evidence>
<dbReference type="Proteomes" id="UP000092445">
    <property type="component" value="Unassembled WGS sequence"/>
</dbReference>
<sequence>MEKNHHQDSLKAEKYKLNVTQAGERFKATGKVPNTGKWVPHQLNRRRENSEDHLRNNKSRDFIKVDELSPLCFFLAWRRWGGGGPSSFLEAKVLKNSRSKLGSDMSSSSEESLESLLVSSSLSFKSLSLTTY</sequence>
<dbReference type="AlphaFoldDB" id="A0A1A9ZWM0"/>
<reference evidence="1" key="2">
    <citation type="submission" date="2020-05" db="UniProtKB">
        <authorList>
            <consortium name="EnsemblMetazoa"/>
        </authorList>
    </citation>
    <scope>IDENTIFICATION</scope>
    <source>
        <strain evidence="1">IAEA</strain>
    </source>
</reference>
<accession>A0A1A9ZWM0</accession>
<proteinExistence type="predicted"/>
<protein>
    <submittedName>
        <fullName evidence="1">Uncharacterized protein</fullName>
    </submittedName>
</protein>
<dbReference type="VEuPathDB" id="VectorBase:GPAI027348"/>
<organism evidence="1 2">
    <name type="scientific">Glossina pallidipes</name>
    <name type="common">Tsetse fly</name>
    <dbReference type="NCBI Taxonomy" id="7398"/>
    <lineage>
        <taxon>Eukaryota</taxon>
        <taxon>Metazoa</taxon>
        <taxon>Ecdysozoa</taxon>
        <taxon>Arthropoda</taxon>
        <taxon>Hexapoda</taxon>
        <taxon>Insecta</taxon>
        <taxon>Pterygota</taxon>
        <taxon>Neoptera</taxon>
        <taxon>Endopterygota</taxon>
        <taxon>Diptera</taxon>
        <taxon>Brachycera</taxon>
        <taxon>Muscomorpha</taxon>
        <taxon>Hippoboscoidea</taxon>
        <taxon>Glossinidae</taxon>
        <taxon>Glossina</taxon>
    </lineage>
</organism>
<reference evidence="2" key="1">
    <citation type="submission" date="2014-03" db="EMBL/GenBank/DDBJ databases">
        <authorList>
            <person name="Aksoy S."/>
            <person name="Warren W."/>
            <person name="Wilson R.K."/>
        </authorList>
    </citation>
    <scope>NUCLEOTIDE SEQUENCE [LARGE SCALE GENOMIC DNA]</scope>
    <source>
        <strain evidence="2">IAEA</strain>
    </source>
</reference>
<evidence type="ECO:0000313" key="2">
    <source>
        <dbReference type="Proteomes" id="UP000092445"/>
    </source>
</evidence>
<dbReference type="EnsemblMetazoa" id="GPAI027348-RA">
    <property type="protein sequence ID" value="GPAI027348-PA"/>
    <property type="gene ID" value="GPAI027348"/>
</dbReference>